<keyword evidence="4" id="KW-1185">Reference proteome</keyword>
<reference evidence="3" key="2">
    <citation type="submission" date="2013-10" db="EMBL/GenBank/DDBJ databases">
        <authorList>
            <person name="Aslett M."/>
        </authorList>
    </citation>
    <scope>NUCLEOTIDE SEQUENCE [LARGE SCALE GENOMIC DNA]</scope>
    <source>
        <strain evidence="3">Houghton</strain>
    </source>
</reference>
<reference evidence="3" key="1">
    <citation type="submission" date="2013-10" db="EMBL/GenBank/DDBJ databases">
        <title>Genomic analysis of the causative agents of coccidiosis in chickens.</title>
        <authorList>
            <person name="Reid A.J."/>
            <person name="Blake D."/>
            <person name="Billington K."/>
            <person name="Browne H."/>
            <person name="Dunn M."/>
            <person name="Hung S."/>
            <person name="Kawahara F."/>
            <person name="Miranda-Saavedra D."/>
            <person name="Mourier T."/>
            <person name="Nagra H."/>
            <person name="Otto T.D."/>
            <person name="Rawlings N."/>
            <person name="Sanchez A."/>
            <person name="Sanders M."/>
            <person name="Subramaniam C."/>
            <person name="Tay Y."/>
            <person name="Dear P."/>
            <person name="Doerig C."/>
            <person name="Gruber A."/>
            <person name="Parkinson J."/>
            <person name="Shirley M."/>
            <person name="Wan K.L."/>
            <person name="Berriman M."/>
            <person name="Tomley F."/>
            <person name="Pain A."/>
        </authorList>
    </citation>
    <scope>NUCLEOTIDE SEQUENCE [LARGE SCALE GENOMIC DNA]</scope>
    <source>
        <strain evidence="3">Houghton</strain>
    </source>
</reference>
<sequence length="1114" mass="121147">MHSLAKTASVCIETLSQRGETPHLRLIPVTSPKYPKLQLGAEALKDQEGYSGFLFVRRRHQAGLRRCPTLVTLTLLAIAAAAYLVLRCRPHTEIQNGVRNATRSLAAAARAQGELGGVCGGGESGEFADDVAQDAALDGEELRERAVLFTYGLKRFFENFMLALQKVSTSMRREGMSIILALAVVELSAQATLLKVEQRHGIKAVLDSLDLLYDTLRRTFTKKQISLCGLRHLRQLRLFLEALPGIKWAGGDISPTELLRKLEELLELQESVLEQMLQGMKQLTALKPAFNGLIPDELADEILQDMRQTMIVRRFQLLRDPALNHFLREQHTERVRFGLCAFWQIQRALARPLEQHHVLLAELASTPLGLRLSQEQSEASGALQGNLESLSLENSAEPAVESADSAVLLKASEDLGTEGDSLEAKKPSDDSYDLAVEDNSPKANEPPDETYGFATENESPKADELSDCSDGFGAEADSSKAGYLSHEQYDFGAEADSLKAVNPSHETFGFGAVDSYPKVDQLADKADDFGAVEAYPKADEFASEAYGSLAYYPNADGPSLEAYGLGDEAYNPKADNVPQEAYGFGAEAYNPKADNVPQEAYGFGAEAYNPKADNVPQEAYGFGAEAYYPKADDPSQKACGLGAEAYYPKADNVSQKAYGIGAEAYYPKADNVSQKAYGIGAEAYYPKSDNVSQKAYGIGAEAYYPKADNVSQKAYGLGAEAYYPKADNVSQKAYGLGAEAYYPKADDVSQKAYGLGSEAYYPKADDPSHEAYGFKVADEYLEADELADDAYGFGLEEDFLTVDKFGNEAHYEHLYAGSGQAAVPAVTYNSLRASGLPLADDSSYRISEEPKARSDYVETAHVSLPQRPAFSVLTEAIKQFEATRTLQQAVSQGAALLQSASSLLSPYGLPRYTRPFAAPGAAEFSDKSFVFGQSGSPEKTWFVGAPAPGKPSTALGAAQYTWRLPSNPPAQYPVMRLPLDAQYSSPRADLMKQHRLEPRQQQPFPGQHLMHMTGAGSHLPQVPSERPPIQAAAEVTYGAFSGLLHQLSHPMQAGGTPALKHEAYSSHEALRGAAESRQAHPAAGLWERAPGRREPNRPFHGVPLGEPLPKYRLN</sequence>
<evidence type="ECO:0000313" key="4">
    <source>
        <dbReference type="Proteomes" id="UP000030754"/>
    </source>
</evidence>
<accession>U6MSJ5</accession>
<evidence type="ECO:0000256" key="2">
    <source>
        <dbReference type="SAM" id="Phobius"/>
    </source>
</evidence>
<dbReference type="GeneID" id="25473080"/>
<dbReference type="OrthoDB" id="348458at2759"/>
<name>U6MSJ5_9EIME</name>
<dbReference type="EMBL" id="HG723967">
    <property type="protein sequence ID" value="CDJ67001.1"/>
    <property type="molecule type" value="Genomic_DNA"/>
</dbReference>
<feature type="transmembrane region" description="Helical" evidence="2">
    <location>
        <begin position="67"/>
        <end position="86"/>
    </location>
</feature>
<keyword evidence="2" id="KW-1133">Transmembrane helix</keyword>
<feature type="region of interest" description="Disordered" evidence="1">
    <location>
        <begin position="416"/>
        <end position="477"/>
    </location>
</feature>
<dbReference type="AlphaFoldDB" id="U6MSJ5"/>
<keyword evidence="2" id="KW-0472">Membrane</keyword>
<proteinExistence type="predicted"/>
<organism evidence="3 4">
    <name type="scientific">Eimeria necatrix</name>
    <dbReference type="NCBI Taxonomy" id="51315"/>
    <lineage>
        <taxon>Eukaryota</taxon>
        <taxon>Sar</taxon>
        <taxon>Alveolata</taxon>
        <taxon>Apicomplexa</taxon>
        <taxon>Conoidasida</taxon>
        <taxon>Coccidia</taxon>
        <taxon>Eucoccidiorida</taxon>
        <taxon>Eimeriorina</taxon>
        <taxon>Eimeriidae</taxon>
        <taxon>Eimeria</taxon>
    </lineage>
</organism>
<dbReference type="RefSeq" id="XP_013435468.1">
    <property type="nucleotide sequence ID" value="XM_013580014.1"/>
</dbReference>
<dbReference type="VEuPathDB" id="ToxoDB:ENH_00029150"/>
<gene>
    <name evidence="3" type="ORF">ENH_00029150</name>
</gene>
<dbReference type="Proteomes" id="UP000030754">
    <property type="component" value="Unassembled WGS sequence"/>
</dbReference>
<keyword evidence="2" id="KW-0812">Transmembrane</keyword>
<feature type="region of interest" description="Disordered" evidence="1">
    <location>
        <begin position="1068"/>
        <end position="1114"/>
    </location>
</feature>
<evidence type="ECO:0000313" key="3">
    <source>
        <dbReference type="EMBL" id="CDJ67001.1"/>
    </source>
</evidence>
<protein>
    <submittedName>
        <fullName evidence="3">Uncharacterized protein</fullName>
    </submittedName>
</protein>
<evidence type="ECO:0000256" key="1">
    <source>
        <dbReference type="SAM" id="MobiDB-lite"/>
    </source>
</evidence>